<evidence type="ECO:0000313" key="3">
    <source>
        <dbReference type="Proteomes" id="UP000007383"/>
    </source>
</evidence>
<feature type="domain" description="PTS EIIA type-2" evidence="1">
    <location>
        <begin position="5"/>
        <end position="146"/>
    </location>
</feature>
<evidence type="ECO:0000313" key="2">
    <source>
        <dbReference type="EMBL" id="AFG36919.1"/>
    </source>
</evidence>
<dbReference type="GO" id="GO:0016740">
    <property type="term" value="F:transferase activity"/>
    <property type="evidence" value="ECO:0007669"/>
    <property type="project" value="UniProtKB-KW"/>
</dbReference>
<dbReference type="InterPro" id="IPR002178">
    <property type="entry name" value="PTS_EIIA_type-2_dom"/>
</dbReference>
<keyword evidence="3" id="KW-1185">Reference proteome</keyword>
<evidence type="ECO:0000259" key="1">
    <source>
        <dbReference type="PROSITE" id="PS51094"/>
    </source>
</evidence>
<sequence length="149" mass="16423">MITLSQMIAPHRLLDLETTEHLPALEIMIKSALPRASSSLQFHALEEIRSHSSSKEINLGKGFALSHARLDAITEIEAVVGLFRQPTGYLEGEPVHSVFCILIPSDQSHTYLSLMARLSRFLLQDGIDDIFLGGDHAAIVTAVQSFETE</sequence>
<organism evidence="2 3">
    <name type="scientific">Spirochaeta africana (strain ATCC 700263 / DSM 8902 / Z-7692)</name>
    <dbReference type="NCBI Taxonomy" id="889378"/>
    <lineage>
        <taxon>Bacteria</taxon>
        <taxon>Pseudomonadati</taxon>
        <taxon>Spirochaetota</taxon>
        <taxon>Spirochaetia</taxon>
        <taxon>Spirochaetales</taxon>
        <taxon>Spirochaetaceae</taxon>
        <taxon>Spirochaeta</taxon>
    </lineage>
</organism>
<proteinExistence type="predicted"/>
<dbReference type="KEGG" id="sfc:Spiaf_0826"/>
<dbReference type="Proteomes" id="UP000007383">
    <property type="component" value="Chromosome"/>
</dbReference>
<dbReference type="InterPro" id="IPR016152">
    <property type="entry name" value="PTrfase/Anion_transptr"/>
</dbReference>
<dbReference type="PROSITE" id="PS51094">
    <property type="entry name" value="PTS_EIIA_TYPE_2"/>
    <property type="match status" value="1"/>
</dbReference>
<dbReference type="SUPFAM" id="SSF55804">
    <property type="entry name" value="Phoshotransferase/anion transport protein"/>
    <property type="match status" value="1"/>
</dbReference>
<protein>
    <submittedName>
        <fullName evidence="2">Phosphotransferase system mannitol/fructose-specifc IIA component (Ntr-type)</fullName>
    </submittedName>
</protein>
<dbReference type="PATRIC" id="fig|889378.3.peg.829"/>
<dbReference type="STRING" id="889378.Spiaf_0826"/>
<dbReference type="OrthoDB" id="95460at2"/>
<dbReference type="HOGENOM" id="CLU_1748499_0_0_12"/>
<name>H9UHC6_SPIAZ</name>
<dbReference type="AlphaFoldDB" id="H9UHC6"/>
<accession>H9UHC6</accession>
<keyword evidence="2" id="KW-0808">Transferase</keyword>
<dbReference type="eggNOG" id="COG1762">
    <property type="taxonomic scope" value="Bacteria"/>
</dbReference>
<dbReference type="Pfam" id="PF00359">
    <property type="entry name" value="PTS_EIIA_2"/>
    <property type="match status" value="1"/>
</dbReference>
<reference evidence="3" key="1">
    <citation type="journal article" date="2013" name="Stand. Genomic Sci.">
        <title>Complete genome sequence of the halophilic bacterium Spirochaeta africana type strain (Z-7692(T)) from the alkaline Lake Magadi in the East African Rift.</title>
        <authorList>
            <person name="Liolos K."/>
            <person name="Abt B."/>
            <person name="Scheuner C."/>
            <person name="Teshima H."/>
            <person name="Held B."/>
            <person name="Lapidus A."/>
            <person name="Nolan M."/>
            <person name="Lucas S."/>
            <person name="Deshpande S."/>
            <person name="Cheng J.F."/>
            <person name="Tapia R."/>
            <person name="Goodwin L.A."/>
            <person name="Pitluck S."/>
            <person name="Pagani I."/>
            <person name="Ivanova N."/>
            <person name="Mavromatis K."/>
            <person name="Mikhailova N."/>
            <person name="Huntemann M."/>
            <person name="Pati A."/>
            <person name="Chen A."/>
            <person name="Palaniappan K."/>
            <person name="Land M."/>
            <person name="Rohde M."/>
            <person name="Tindall B.J."/>
            <person name="Detter J.C."/>
            <person name="Goker M."/>
            <person name="Bristow J."/>
            <person name="Eisen J.A."/>
            <person name="Markowitz V."/>
            <person name="Hugenholtz P."/>
            <person name="Woyke T."/>
            <person name="Klenk H.P."/>
            <person name="Kyrpides N.C."/>
        </authorList>
    </citation>
    <scope>NUCLEOTIDE SEQUENCE</scope>
    <source>
        <strain evidence="3">ATCC 700263 / DSM 8902 / Z-7692</strain>
    </source>
</reference>
<dbReference type="EMBL" id="CP003282">
    <property type="protein sequence ID" value="AFG36919.1"/>
    <property type="molecule type" value="Genomic_DNA"/>
</dbReference>
<dbReference type="RefSeq" id="WP_014454916.1">
    <property type="nucleotide sequence ID" value="NC_017098.1"/>
</dbReference>
<gene>
    <name evidence="2" type="ordered locus">Spiaf_0826</name>
</gene>
<dbReference type="Gene3D" id="3.40.930.10">
    <property type="entry name" value="Mannitol-specific EII, Chain A"/>
    <property type="match status" value="1"/>
</dbReference>